<evidence type="ECO:0000313" key="4">
    <source>
        <dbReference type="Proteomes" id="UP000199559"/>
    </source>
</evidence>
<dbReference type="Pfam" id="PF09834">
    <property type="entry name" value="DUF2061"/>
    <property type="match status" value="2"/>
</dbReference>
<organism evidence="3 4">
    <name type="scientific">Olleya namhaensis</name>
    <dbReference type="NCBI Taxonomy" id="1144750"/>
    <lineage>
        <taxon>Bacteria</taxon>
        <taxon>Pseudomonadati</taxon>
        <taxon>Bacteroidota</taxon>
        <taxon>Flavobacteriia</taxon>
        <taxon>Flavobacteriales</taxon>
        <taxon>Flavobacteriaceae</taxon>
    </lineage>
</organism>
<evidence type="ECO:0000313" key="3">
    <source>
        <dbReference type="EMBL" id="SFI61737.1"/>
    </source>
</evidence>
<keyword evidence="1" id="KW-1133">Transmembrane helix</keyword>
<feature type="domain" description="DUF2061" evidence="2">
    <location>
        <begin position="13"/>
        <end position="68"/>
    </location>
</feature>
<keyword evidence="4" id="KW-1185">Reference proteome</keyword>
<reference evidence="4" key="1">
    <citation type="submission" date="2016-10" db="EMBL/GenBank/DDBJ databases">
        <authorList>
            <person name="Varghese N."/>
            <person name="Submissions S."/>
        </authorList>
    </citation>
    <scope>NUCLEOTIDE SEQUENCE [LARGE SCALE GENOMIC DNA]</scope>
    <source>
        <strain evidence="4">DSM 28881</strain>
    </source>
</reference>
<dbReference type="RefSeq" id="WP_090837148.1">
    <property type="nucleotide sequence ID" value="NZ_FORM01000001.1"/>
</dbReference>
<accession>A0A1I3JN96</accession>
<dbReference type="STRING" id="1144750.SAMN05443431_101480"/>
<dbReference type="Proteomes" id="UP000199559">
    <property type="component" value="Unassembled WGS sequence"/>
</dbReference>
<keyword evidence="1" id="KW-0812">Transmembrane</keyword>
<dbReference type="InterPro" id="IPR018638">
    <property type="entry name" value="DUF2061_membrane"/>
</dbReference>
<gene>
    <name evidence="3" type="ORF">SAMN05443431_101480</name>
</gene>
<evidence type="ECO:0000256" key="1">
    <source>
        <dbReference type="SAM" id="Phobius"/>
    </source>
</evidence>
<sequence length="150" mass="17333">MASLKKSSHIRSILKGISWRFIALADTILVVLFVTCLLGECSIEDALKIGASEFLLKLAIFYFHERIWLRRLGKQATTNKEILYKSISWRIVATTTTFIISGIVLKGFNEIALYIALTELFTKFVLYYVHEKIWLKLPLGKIRNYFLGRK</sequence>
<feature type="transmembrane region" description="Helical" evidence="1">
    <location>
        <begin position="87"/>
        <end position="105"/>
    </location>
</feature>
<keyword evidence="1" id="KW-0472">Membrane</keyword>
<protein>
    <submittedName>
        <fullName evidence="3">Uncharacterized membrane protein</fullName>
    </submittedName>
</protein>
<proteinExistence type="predicted"/>
<feature type="transmembrane region" description="Helical" evidence="1">
    <location>
        <begin position="21"/>
        <end position="40"/>
    </location>
</feature>
<dbReference type="AlphaFoldDB" id="A0A1I3JN96"/>
<name>A0A1I3JN96_9FLAO</name>
<dbReference type="EMBL" id="FORM01000001">
    <property type="protein sequence ID" value="SFI61737.1"/>
    <property type="molecule type" value="Genomic_DNA"/>
</dbReference>
<feature type="domain" description="DUF2061" evidence="2">
    <location>
        <begin position="84"/>
        <end position="134"/>
    </location>
</feature>
<evidence type="ECO:0000259" key="2">
    <source>
        <dbReference type="Pfam" id="PF09834"/>
    </source>
</evidence>